<dbReference type="Proteomes" id="UP001234581">
    <property type="component" value="Unassembled WGS sequence"/>
</dbReference>
<sequence>MSNFSSKLSRVRSVKKLSAFTHRHRSPSPNPPSSPPPSRTSTASEELPSSNTKSDYGNMARHSLPRSRTISAAGRTTSSTTANSFGETLRAMSREAQNGEFADVFGSFFFNDKRCQNRAFFMAARLKQTLQTMITPIRQPTPAALLSPAATPPSQQRYPPANNSHSNQQLWEMMTHRLYTLNYILFVLPPTCEIRSRFLNMLEQQLGQIGDGQQVLRRGGMEVHFVVRYVMKHYWHRRRTLVQFHQDDDDDDIEEIVERAREVIEHCLESESKLGHAERDAMYVFHGLRMGLHGTFEPRIELEEDPELKHRLLMTVQENKQVTKQAYVNPFEDADAIVTEDDDDLVGEDMVPSREVDSGFYDHFAPSTRAAAFS</sequence>
<accession>A0AAD7Y5A4</accession>
<keyword evidence="3" id="KW-1185">Reference proteome</keyword>
<feature type="compositionally biased region" description="Basic residues" evidence="1">
    <location>
        <begin position="9"/>
        <end position="26"/>
    </location>
</feature>
<evidence type="ECO:0000313" key="3">
    <source>
        <dbReference type="Proteomes" id="UP001234581"/>
    </source>
</evidence>
<dbReference type="EMBL" id="JARTCD010000001">
    <property type="protein sequence ID" value="KAJ8664001.1"/>
    <property type="molecule type" value="Genomic_DNA"/>
</dbReference>
<feature type="region of interest" description="Disordered" evidence="1">
    <location>
        <begin position="1"/>
        <end position="84"/>
    </location>
</feature>
<dbReference type="GeneID" id="83207699"/>
<proteinExistence type="predicted"/>
<dbReference type="RefSeq" id="XP_058348913.1">
    <property type="nucleotide sequence ID" value="XM_058480390.1"/>
</dbReference>
<dbReference type="AlphaFoldDB" id="A0AAD7Y5A4"/>
<comment type="caution">
    <text evidence="2">The sequence shown here is derived from an EMBL/GenBank/DDBJ whole genome shotgun (WGS) entry which is preliminary data.</text>
</comment>
<feature type="compositionally biased region" description="Low complexity" evidence="1">
    <location>
        <begin position="66"/>
        <end position="84"/>
    </location>
</feature>
<protein>
    <submittedName>
        <fullName evidence="2">Uncharacterized protein</fullName>
    </submittedName>
</protein>
<gene>
    <name evidence="2" type="ORF">O0I10_000277</name>
</gene>
<evidence type="ECO:0000256" key="1">
    <source>
        <dbReference type="SAM" id="MobiDB-lite"/>
    </source>
</evidence>
<feature type="compositionally biased region" description="Pro residues" evidence="1">
    <location>
        <begin position="28"/>
        <end position="38"/>
    </location>
</feature>
<reference evidence="2 3" key="1">
    <citation type="submission" date="2023-03" db="EMBL/GenBank/DDBJ databases">
        <title>Genome sequence of Lichtheimia ornata CBS 291.66.</title>
        <authorList>
            <person name="Mohabir J.T."/>
            <person name="Shea T.P."/>
            <person name="Kurbessoian T."/>
            <person name="Berby B."/>
            <person name="Fontaine J."/>
            <person name="Livny J."/>
            <person name="Gnirke A."/>
            <person name="Stajich J.E."/>
            <person name="Cuomo C.A."/>
        </authorList>
    </citation>
    <scope>NUCLEOTIDE SEQUENCE [LARGE SCALE GENOMIC DNA]</scope>
    <source>
        <strain evidence="2">CBS 291.66</strain>
    </source>
</reference>
<name>A0AAD7Y5A4_9FUNG</name>
<evidence type="ECO:0000313" key="2">
    <source>
        <dbReference type="EMBL" id="KAJ8664001.1"/>
    </source>
</evidence>
<organism evidence="2 3">
    <name type="scientific">Lichtheimia ornata</name>
    <dbReference type="NCBI Taxonomy" id="688661"/>
    <lineage>
        <taxon>Eukaryota</taxon>
        <taxon>Fungi</taxon>
        <taxon>Fungi incertae sedis</taxon>
        <taxon>Mucoromycota</taxon>
        <taxon>Mucoromycotina</taxon>
        <taxon>Mucoromycetes</taxon>
        <taxon>Mucorales</taxon>
        <taxon>Lichtheimiaceae</taxon>
        <taxon>Lichtheimia</taxon>
    </lineage>
</organism>